<evidence type="ECO:0000313" key="1">
    <source>
        <dbReference type="EMBL" id="EST42509.1"/>
    </source>
</evidence>
<keyword evidence="3" id="KW-1185">Reference proteome</keyword>
<accession>V6LP55</accession>
<dbReference type="EMBL" id="AUWU02000008">
    <property type="protein sequence ID" value="KAH0569975.1"/>
    <property type="molecule type" value="Genomic_DNA"/>
</dbReference>
<name>V6LP55_9EUKA</name>
<sequence>MDNIQSIVSSQISQEQNDERRTHLQVILQAVQNLEFFDFQDKYQQLAQIFEQNKKTLRFFDEFFNAQNTQNQLIPIFNSYENEKYSPGIYIFKFNSNLNFHSTIAFDGSNDQKGPFSTDSNAIFAFDEEFFYKIEIVRNHWKGGDFGSNADQILLADLDIQSANEQFQDFKKGMKNVNQIRFLDDFQQHQIVYFGEYIQDLLGIHVLDGTLHGCYKAIQAAQSVYNANKDIKFRQNSVEYTQLLILEEIRNLRIGK</sequence>
<evidence type="ECO:0000313" key="2">
    <source>
        <dbReference type="EMBL" id="KAH0569975.1"/>
    </source>
</evidence>
<protein>
    <submittedName>
        <fullName evidence="1">Uncharacterized protein</fullName>
    </submittedName>
</protein>
<reference evidence="1 2" key="1">
    <citation type="journal article" date="2014" name="PLoS Genet.">
        <title>The Genome of Spironucleus salmonicida Highlights a Fish Pathogen Adapted to Fluctuating Environments.</title>
        <authorList>
            <person name="Xu F."/>
            <person name="Jerlstrom-Hultqvist J."/>
            <person name="Einarsson E."/>
            <person name="Astvaldsson A."/>
            <person name="Svard S.G."/>
            <person name="Andersson J.O."/>
        </authorList>
    </citation>
    <scope>NUCLEOTIDE SEQUENCE</scope>
    <source>
        <strain evidence="2">ATCC 50377</strain>
    </source>
</reference>
<proteinExistence type="predicted"/>
<dbReference type="VEuPathDB" id="GiardiaDB:SS50377_27947"/>
<evidence type="ECO:0000313" key="3">
    <source>
        <dbReference type="Proteomes" id="UP000018208"/>
    </source>
</evidence>
<gene>
    <name evidence="1" type="ORF">SS50377_17815</name>
    <name evidence="2" type="ORF">SS50377_27947</name>
</gene>
<dbReference type="AlphaFoldDB" id="V6LP55"/>
<reference evidence="2" key="2">
    <citation type="submission" date="2020-12" db="EMBL/GenBank/DDBJ databases">
        <title>New Spironucleus salmonicida genome in near-complete chromosomes.</title>
        <authorList>
            <person name="Xu F."/>
            <person name="Kurt Z."/>
            <person name="Jimenez-Gonzalez A."/>
            <person name="Astvaldsson A."/>
            <person name="Andersson J.O."/>
            <person name="Svard S.G."/>
        </authorList>
    </citation>
    <scope>NUCLEOTIDE SEQUENCE</scope>
    <source>
        <strain evidence="2">ATCC 50377</strain>
    </source>
</reference>
<dbReference type="EMBL" id="KI546159">
    <property type="protein sequence ID" value="EST42509.1"/>
    <property type="molecule type" value="Genomic_DNA"/>
</dbReference>
<organism evidence="1">
    <name type="scientific">Spironucleus salmonicida</name>
    <dbReference type="NCBI Taxonomy" id="348837"/>
    <lineage>
        <taxon>Eukaryota</taxon>
        <taxon>Metamonada</taxon>
        <taxon>Diplomonadida</taxon>
        <taxon>Hexamitidae</taxon>
        <taxon>Hexamitinae</taxon>
        <taxon>Spironucleus</taxon>
    </lineage>
</organism>
<dbReference type="Proteomes" id="UP000018208">
    <property type="component" value="Unassembled WGS sequence"/>
</dbReference>